<dbReference type="AlphaFoldDB" id="A0ABD3PBI5"/>
<feature type="region of interest" description="Disordered" evidence="4">
    <location>
        <begin position="16"/>
        <end position="44"/>
    </location>
</feature>
<gene>
    <name evidence="6" type="ORF">ACHAW5_007860</name>
</gene>
<comment type="caution">
    <text evidence="6">The sequence shown here is derived from an EMBL/GenBank/DDBJ whole genome shotgun (WGS) entry which is preliminary data.</text>
</comment>
<dbReference type="PANTHER" id="PTHR45982">
    <property type="entry name" value="REGULATOR OF CHROMOSOME CONDENSATION"/>
    <property type="match status" value="1"/>
</dbReference>
<dbReference type="InterPro" id="IPR000408">
    <property type="entry name" value="Reg_chr_condens"/>
</dbReference>
<reference evidence="6 7" key="1">
    <citation type="submission" date="2024-10" db="EMBL/GenBank/DDBJ databases">
        <title>Updated reference genomes for cyclostephanoid diatoms.</title>
        <authorList>
            <person name="Roberts W.R."/>
            <person name="Alverson A.J."/>
        </authorList>
    </citation>
    <scope>NUCLEOTIDE SEQUENCE [LARGE SCALE GENOMIC DNA]</scope>
    <source>
        <strain evidence="6 7">AJA276-08</strain>
    </source>
</reference>
<feature type="repeat" description="RCC1" evidence="3">
    <location>
        <begin position="452"/>
        <end position="504"/>
    </location>
</feature>
<feature type="repeat" description="RCC1" evidence="3">
    <location>
        <begin position="240"/>
        <end position="299"/>
    </location>
</feature>
<protein>
    <recommendedName>
        <fullName evidence="5">RCC1-like domain-containing protein</fullName>
    </recommendedName>
</protein>
<feature type="repeat" description="RCC1" evidence="3">
    <location>
        <begin position="411"/>
        <end position="451"/>
    </location>
</feature>
<keyword evidence="2" id="KW-0677">Repeat</keyword>
<dbReference type="InterPro" id="IPR051553">
    <property type="entry name" value="Ran_GTPase-activating"/>
</dbReference>
<feature type="compositionally biased region" description="Low complexity" evidence="4">
    <location>
        <begin position="64"/>
        <end position="76"/>
    </location>
</feature>
<evidence type="ECO:0000313" key="6">
    <source>
        <dbReference type="EMBL" id="KAL3785383.1"/>
    </source>
</evidence>
<evidence type="ECO:0000313" key="7">
    <source>
        <dbReference type="Proteomes" id="UP001530315"/>
    </source>
</evidence>
<sequence>MISASSIIGPVSRRIRSLSSAAPTSRRKNSAPTPSSYYSTHHDRRCGGGVDGVVVVVCRRDHSSAAAEASSSSSSDEASRRAHPRRHYMWGTSKKGTIPARLLGEATTSSATAPSAVAMTTPSSPGGLYSSDEVVVDHPMRLNFGGDGESSSSSLRAFLFGEEGGGSDDVALERTYCGASGTAMVLEDGRCFVMGSNKNGELGIGSSIKETARPVHVPLPDPVVKASLGPNFSAILTSPGDLYTFGYGGSRINGLGCLGHGDDVDTQPVPRLVQSLIEDGCVVSDVHCGEYSMTVLTSEGEVLTCGAGSYGRLGNLETIDQLYPEPVELLGSEDVTRIACGHAFSLALNSDGVVQAWGRNNEGQLGTGMGLAADMYAMESLPRPVEGALEGRNVVRIAAGHTHAAAVTSDGELFTWGMNYTHEPRLETTLLHARIVDVACGQNYTLALDEDGRVYSMGKGKTGVLGLASTRVSAYPILVEGIPAEERVVSMSCGWAHVACTTVLE</sequence>
<dbReference type="Gene3D" id="2.130.10.30">
    <property type="entry name" value="Regulator of chromosome condensation 1/beta-lactamase-inhibitor protein II"/>
    <property type="match status" value="2"/>
</dbReference>
<feature type="repeat" description="RCC1" evidence="3">
    <location>
        <begin position="300"/>
        <end position="351"/>
    </location>
</feature>
<evidence type="ECO:0000256" key="3">
    <source>
        <dbReference type="PROSITE-ProRule" id="PRU00235"/>
    </source>
</evidence>
<dbReference type="InterPro" id="IPR058923">
    <property type="entry name" value="RCC1-like_dom"/>
</dbReference>
<feature type="repeat" description="RCC1" evidence="3">
    <location>
        <begin position="189"/>
        <end position="239"/>
    </location>
</feature>
<dbReference type="PROSITE" id="PS50012">
    <property type="entry name" value="RCC1_3"/>
    <property type="match status" value="6"/>
</dbReference>
<keyword evidence="7" id="KW-1185">Reference proteome</keyword>
<feature type="region of interest" description="Disordered" evidence="4">
    <location>
        <begin position="64"/>
        <end position="94"/>
    </location>
</feature>
<dbReference type="InterPro" id="IPR009091">
    <property type="entry name" value="RCC1/BLIP-II"/>
</dbReference>
<dbReference type="Pfam" id="PF00415">
    <property type="entry name" value="RCC1"/>
    <property type="match status" value="1"/>
</dbReference>
<feature type="domain" description="RCC1-like" evidence="5">
    <location>
        <begin position="174"/>
        <end position="421"/>
    </location>
</feature>
<name>A0ABD3PBI5_9STRA</name>
<evidence type="ECO:0000256" key="1">
    <source>
        <dbReference type="ARBA" id="ARBA00022658"/>
    </source>
</evidence>
<proteinExistence type="predicted"/>
<evidence type="ECO:0000256" key="4">
    <source>
        <dbReference type="SAM" id="MobiDB-lite"/>
    </source>
</evidence>
<dbReference type="PRINTS" id="PR00633">
    <property type="entry name" value="RCCNDNSATION"/>
</dbReference>
<keyword evidence="1" id="KW-0344">Guanine-nucleotide releasing factor</keyword>
<accession>A0ABD3PBI5</accession>
<feature type="compositionally biased region" description="Polar residues" evidence="4">
    <location>
        <begin position="30"/>
        <end position="39"/>
    </location>
</feature>
<organism evidence="6 7">
    <name type="scientific">Stephanodiscus triporus</name>
    <dbReference type="NCBI Taxonomy" id="2934178"/>
    <lineage>
        <taxon>Eukaryota</taxon>
        <taxon>Sar</taxon>
        <taxon>Stramenopiles</taxon>
        <taxon>Ochrophyta</taxon>
        <taxon>Bacillariophyta</taxon>
        <taxon>Coscinodiscophyceae</taxon>
        <taxon>Thalassiosirophycidae</taxon>
        <taxon>Stephanodiscales</taxon>
        <taxon>Stephanodiscaceae</taxon>
        <taxon>Stephanodiscus</taxon>
    </lineage>
</organism>
<dbReference type="PANTHER" id="PTHR45982:SF1">
    <property type="entry name" value="REGULATOR OF CHROMOSOME CONDENSATION"/>
    <property type="match status" value="1"/>
</dbReference>
<evidence type="ECO:0000259" key="5">
    <source>
        <dbReference type="Pfam" id="PF25390"/>
    </source>
</evidence>
<dbReference type="Pfam" id="PF25390">
    <property type="entry name" value="WD40_RLD"/>
    <property type="match status" value="1"/>
</dbReference>
<dbReference type="SUPFAM" id="SSF50985">
    <property type="entry name" value="RCC1/BLIP-II"/>
    <property type="match status" value="1"/>
</dbReference>
<feature type="repeat" description="RCC1" evidence="3">
    <location>
        <begin position="352"/>
        <end position="410"/>
    </location>
</feature>
<dbReference type="EMBL" id="JALLAZ020000892">
    <property type="protein sequence ID" value="KAL3785383.1"/>
    <property type="molecule type" value="Genomic_DNA"/>
</dbReference>
<dbReference type="Proteomes" id="UP001530315">
    <property type="component" value="Unassembled WGS sequence"/>
</dbReference>
<evidence type="ECO:0000256" key="2">
    <source>
        <dbReference type="ARBA" id="ARBA00022737"/>
    </source>
</evidence>